<reference evidence="6 7" key="1">
    <citation type="submission" date="2016-08" db="EMBL/GenBank/DDBJ databases">
        <title>A Parts List for Fungal Cellulosomes Revealed by Comparative Genomics.</title>
        <authorList>
            <consortium name="DOE Joint Genome Institute"/>
            <person name="Haitjema C.H."/>
            <person name="Gilmore S.P."/>
            <person name="Henske J.K."/>
            <person name="Solomon K.V."/>
            <person name="De Groot R."/>
            <person name="Kuo A."/>
            <person name="Mondo S.J."/>
            <person name="Salamov A.A."/>
            <person name="Labutti K."/>
            <person name="Zhao Z."/>
            <person name="Chiniquy J."/>
            <person name="Barry K."/>
            <person name="Brewer H.M."/>
            <person name="Purvine S.O."/>
            <person name="Wright A.T."/>
            <person name="Boxma B."/>
            <person name="Van Alen T."/>
            <person name="Hackstein J.H."/>
            <person name="Baker S.E."/>
            <person name="Grigoriev I.V."/>
            <person name="O'Malley M.A."/>
        </authorList>
    </citation>
    <scope>NUCLEOTIDE SEQUENCE [LARGE SCALE GENOMIC DNA]</scope>
    <source>
        <strain evidence="6 7">S4</strain>
    </source>
</reference>
<dbReference type="Gene3D" id="3.40.50.1820">
    <property type="entry name" value="alpha/beta hydrolase"/>
    <property type="match status" value="1"/>
</dbReference>
<organism evidence="6 7">
    <name type="scientific">Anaeromyces robustus</name>
    <dbReference type="NCBI Taxonomy" id="1754192"/>
    <lineage>
        <taxon>Eukaryota</taxon>
        <taxon>Fungi</taxon>
        <taxon>Fungi incertae sedis</taxon>
        <taxon>Chytridiomycota</taxon>
        <taxon>Chytridiomycota incertae sedis</taxon>
        <taxon>Neocallimastigomycetes</taxon>
        <taxon>Neocallimastigales</taxon>
        <taxon>Neocallimastigaceae</taxon>
        <taxon>Anaeromyces</taxon>
    </lineage>
</organism>
<evidence type="ECO:0000313" key="7">
    <source>
        <dbReference type="Proteomes" id="UP000193944"/>
    </source>
</evidence>
<evidence type="ECO:0000259" key="5">
    <source>
        <dbReference type="Pfam" id="PF00326"/>
    </source>
</evidence>
<comment type="similarity">
    <text evidence="1">Belongs to the peptidase S9C family.</text>
</comment>
<dbReference type="PANTHER" id="PTHR42776:SF13">
    <property type="entry name" value="DIPEPTIDYL-PEPTIDASE 5"/>
    <property type="match status" value="1"/>
</dbReference>
<proteinExistence type="inferred from homology"/>
<evidence type="ECO:0000256" key="1">
    <source>
        <dbReference type="ARBA" id="ARBA00010040"/>
    </source>
</evidence>
<name>A0A1Y1VQ48_9FUNG</name>
<dbReference type="Proteomes" id="UP000193944">
    <property type="component" value="Unassembled WGS sequence"/>
</dbReference>
<dbReference type="GO" id="GO:0006508">
    <property type="term" value="P:proteolysis"/>
    <property type="evidence" value="ECO:0007669"/>
    <property type="project" value="InterPro"/>
</dbReference>
<dbReference type="Pfam" id="PF00326">
    <property type="entry name" value="Peptidase_S9"/>
    <property type="match status" value="1"/>
</dbReference>
<gene>
    <name evidence="6" type="ORF">BCR32DRAFT_195360</name>
</gene>
<comment type="caution">
    <text evidence="6">The sequence shown here is derived from an EMBL/GenBank/DDBJ whole genome shotgun (WGS) entry which is preliminary data.</text>
</comment>
<dbReference type="InterPro" id="IPR001375">
    <property type="entry name" value="Peptidase_S9_cat"/>
</dbReference>
<keyword evidence="7" id="KW-1185">Reference proteome</keyword>
<dbReference type="InterPro" id="IPR029058">
    <property type="entry name" value="AB_hydrolase_fold"/>
</dbReference>
<accession>A0A1Y1VQ48</accession>
<dbReference type="SUPFAM" id="SSF53474">
    <property type="entry name" value="alpha/beta-Hydrolases"/>
    <property type="match status" value="1"/>
</dbReference>
<evidence type="ECO:0000256" key="2">
    <source>
        <dbReference type="ARBA" id="ARBA00022729"/>
    </source>
</evidence>
<keyword evidence="2" id="KW-0732">Signal</keyword>
<evidence type="ECO:0000313" key="6">
    <source>
        <dbReference type="EMBL" id="ORX63397.1"/>
    </source>
</evidence>
<dbReference type="EMBL" id="MCFG01000640">
    <property type="protein sequence ID" value="ORX63397.1"/>
    <property type="molecule type" value="Genomic_DNA"/>
</dbReference>
<feature type="non-terminal residue" evidence="6">
    <location>
        <position position="1"/>
    </location>
</feature>
<feature type="domain" description="Peptidase S9 prolyl oligopeptidase catalytic" evidence="5">
    <location>
        <begin position="3"/>
        <end position="102"/>
    </location>
</feature>
<keyword evidence="3" id="KW-0378">Hydrolase</keyword>
<dbReference type="GO" id="GO:0004252">
    <property type="term" value="F:serine-type endopeptidase activity"/>
    <property type="evidence" value="ECO:0007669"/>
    <property type="project" value="TreeGrafter"/>
</dbReference>
<sequence>YTTEELFFIEYEFNGVPWDKHAKKLFDKWNPREYVENWKTPTLVIHGGKDYRLTESEGIATFTALQRLGVKSRFLYFPDENHWVLKQANLLFWYQQIFEWLDLFTKDEVE</sequence>
<evidence type="ECO:0000256" key="4">
    <source>
        <dbReference type="ARBA" id="ARBA00032829"/>
    </source>
</evidence>
<feature type="non-terminal residue" evidence="6">
    <location>
        <position position="110"/>
    </location>
</feature>
<dbReference type="OrthoDB" id="416344at2759"/>
<dbReference type="AlphaFoldDB" id="A0A1Y1VQ48"/>
<dbReference type="PANTHER" id="PTHR42776">
    <property type="entry name" value="SERINE PEPTIDASE S9 FAMILY MEMBER"/>
    <property type="match status" value="1"/>
</dbReference>
<protein>
    <recommendedName>
        <fullName evidence="4">Dipeptidyl-peptidase V</fullName>
    </recommendedName>
</protein>
<evidence type="ECO:0000256" key="3">
    <source>
        <dbReference type="ARBA" id="ARBA00022801"/>
    </source>
</evidence>
<dbReference type="STRING" id="1754192.A0A1Y1VQ48"/>
<reference evidence="6 7" key="2">
    <citation type="submission" date="2016-08" db="EMBL/GenBank/DDBJ databases">
        <title>Pervasive Adenine N6-methylation of Active Genes in Fungi.</title>
        <authorList>
            <consortium name="DOE Joint Genome Institute"/>
            <person name="Mondo S.J."/>
            <person name="Dannebaum R.O."/>
            <person name="Kuo R.C."/>
            <person name="Labutti K."/>
            <person name="Haridas S."/>
            <person name="Kuo A."/>
            <person name="Salamov A."/>
            <person name="Ahrendt S.R."/>
            <person name="Lipzen A."/>
            <person name="Sullivan W."/>
            <person name="Andreopoulos W.B."/>
            <person name="Clum A."/>
            <person name="Lindquist E."/>
            <person name="Daum C."/>
            <person name="Ramamoorthy G.K."/>
            <person name="Gryganskyi A."/>
            <person name="Culley D."/>
            <person name="Magnuson J.K."/>
            <person name="James T.Y."/>
            <person name="O'Malley M.A."/>
            <person name="Stajich J.E."/>
            <person name="Spatafora J.W."/>
            <person name="Visel A."/>
            <person name="Grigoriev I.V."/>
        </authorList>
    </citation>
    <scope>NUCLEOTIDE SEQUENCE [LARGE SCALE GENOMIC DNA]</scope>
    <source>
        <strain evidence="6 7">S4</strain>
    </source>
</reference>